<organism evidence="1 2">
    <name type="scientific">Turicibacter sanguinis PC909</name>
    <dbReference type="NCBI Taxonomy" id="702450"/>
    <lineage>
        <taxon>Bacteria</taxon>
        <taxon>Bacillati</taxon>
        <taxon>Bacillota</taxon>
        <taxon>Erysipelotrichia</taxon>
        <taxon>Erysipelotrichales</taxon>
        <taxon>Turicibacteraceae</taxon>
        <taxon>Turicibacter</taxon>
    </lineage>
</organism>
<dbReference type="EMBL" id="ADMN01000116">
    <property type="protein sequence ID" value="EFF62687.1"/>
    <property type="molecule type" value="Genomic_DNA"/>
</dbReference>
<gene>
    <name evidence="1" type="ORF">CUW_0971</name>
</gene>
<sequence>MVIFEVVSLTVSISLRGMKQDKKSNFMKVNEENGTKKF</sequence>
<evidence type="ECO:0000313" key="2">
    <source>
        <dbReference type="Proteomes" id="UP000002938"/>
    </source>
</evidence>
<reference evidence="1 2" key="1">
    <citation type="journal article" date="2011" name="J. Bacteriol.">
        <title>Draft Genome Sequence of Turicibacter sanguinis PC909, Isolated from Human Feces.</title>
        <authorList>
            <person name="Cuiv P.O."/>
            <person name="Klaassens E.S."/>
            <person name="Durkin A.S."/>
            <person name="Harkins D.M."/>
            <person name="Foster L."/>
            <person name="McCorrison J."/>
            <person name="Torralba M."/>
            <person name="Nelson K.E."/>
            <person name="Morrison M."/>
        </authorList>
    </citation>
    <scope>NUCLEOTIDE SEQUENCE [LARGE SCALE GENOMIC DNA]</scope>
    <source>
        <strain evidence="1 2">PC909</strain>
    </source>
</reference>
<comment type="caution">
    <text evidence="1">The sequence shown here is derived from an EMBL/GenBank/DDBJ whole genome shotgun (WGS) entry which is preliminary data.</text>
</comment>
<evidence type="ECO:0000313" key="1">
    <source>
        <dbReference type="EMBL" id="EFF62687.1"/>
    </source>
</evidence>
<name>A0ABP2HYH1_9FIRM</name>
<accession>A0ABP2HYH1</accession>
<keyword evidence="2" id="KW-1185">Reference proteome</keyword>
<proteinExistence type="predicted"/>
<protein>
    <submittedName>
        <fullName evidence="1">Conserved domain protein</fullName>
    </submittedName>
</protein>
<dbReference type="Proteomes" id="UP000002938">
    <property type="component" value="Unassembled WGS sequence"/>
</dbReference>